<organism evidence="2 3">
    <name type="scientific">Amazonocrinis nigriterrae CENA67</name>
    <dbReference type="NCBI Taxonomy" id="2794033"/>
    <lineage>
        <taxon>Bacteria</taxon>
        <taxon>Bacillati</taxon>
        <taxon>Cyanobacteriota</taxon>
        <taxon>Cyanophyceae</taxon>
        <taxon>Nostocales</taxon>
        <taxon>Nostocaceae</taxon>
        <taxon>Amazonocrinis</taxon>
        <taxon>Amazonocrinis nigriterrae</taxon>
    </lineage>
</organism>
<evidence type="ECO:0000256" key="1">
    <source>
        <dbReference type="SAM" id="Phobius"/>
    </source>
</evidence>
<reference evidence="2 3" key="1">
    <citation type="journal article" date="2021" name="Int. J. Syst. Evol. Microbiol.">
        <title>Amazonocrinis nigriterrae gen. nov., sp. nov., Atlanticothrix silvestris gen. nov., sp. nov. and Dendronalium phyllosphericum gen. nov., sp. nov., nostocacean cyanobacteria from Brazilian environments.</title>
        <authorList>
            <person name="Alvarenga D.O."/>
            <person name="Andreote A.P.D."/>
            <person name="Branco L.H.Z."/>
            <person name="Delbaje E."/>
            <person name="Cruz R.B."/>
            <person name="Varani A.M."/>
            <person name="Fiore M.F."/>
        </authorList>
    </citation>
    <scope>NUCLEOTIDE SEQUENCE [LARGE SCALE GENOMIC DNA]</scope>
    <source>
        <strain evidence="2 3">CENA67</strain>
    </source>
</reference>
<comment type="caution">
    <text evidence="2">The sequence shown here is derived from an EMBL/GenBank/DDBJ whole genome shotgun (WGS) entry which is preliminary data.</text>
</comment>
<sequence length="46" mass="5305">MPAADIITQQAIATLSLMFFPPINPLALRRIDFRSNKIDRLYVFLI</sequence>
<accession>A0A8J7HN94</accession>
<name>A0A8J7HN94_9NOST</name>
<proteinExistence type="predicted"/>
<dbReference type="AlphaFoldDB" id="A0A8J7HN94"/>
<evidence type="ECO:0000313" key="3">
    <source>
        <dbReference type="Proteomes" id="UP000632766"/>
    </source>
</evidence>
<feature type="transmembrane region" description="Helical" evidence="1">
    <location>
        <begin position="6"/>
        <end position="28"/>
    </location>
</feature>
<keyword evidence="1" id="KW-0812">Transmembrane</keyword>
<dbReference type="EMBL" id="JAECZC010000005">
    <property type="protein sequence ID" value="MBH8561495.1"/>
    <property type="molecule type" value="Genomic_DNA"/>
</dbReference>
<keyword evidence="1" id="KW-1133">Transmembrane helix</keyword>
<gene>
    <name evidence="2" type="ORF">I8748_04765</name>
</gene>
<dbReference type="RefSeq" id="WP_214662422.1">
    <property type="nucleotide sequence ID" value="NZ_JAECZC010000005.1"/>
</dbReference>
<keyword evidence="1" id="KW-0472">Membrane</keyword>
<dbReference type="Proteomes" id="UP000632766">
    <property type="component" value="Unassembled WGS sequence"/>
</dbReference>
<evidence type="ECO:0000313" key="2">
    <source>
        <dbReference type="EMBL" id="MBH8561495.1"/>
    </source>
</evidence>
<protein>
    <submittedName>
        <fullName evidence="2">Uncharacterized protein</fullName>
    </submittedName>
</protein>
<keyword evidence="3" id="KW-1185">Reference proteome</keyword>